<dbReference type="PROSITE" id="PS51186">
    <property type="entry name" value="GNAT"/>
    <property type="match status" value="1"/>
</dbReference>
<dbReference type="PANTHER" id="PTHR43328:SF1">
    <property type="entry name" value="N-ACETYLTRANSFERASE DOMAIN-CONTAINING PROTEIN"/>
    <property type="match status" value="1"/>
</dbReference>
<organism evidence="2">
    <name type="scientific">Citrobacter rodentium</name>
    <dbReference type="NCBI Taxonomy" id="67825"/>
    <lineage>
        <taxon>Bacteria</taxon>
        <taxon>Pseudomonadati</taxon>
        <taxon>Pseudomonadota</taxon>
        <taxon>Gammaproteobacteria</taxon>
        <taxon>Enterobacterales</taxon>
        <taxon>Enterobacteriaceae</taxon>
        <taxon>Citrobacter</taxon>
    </lineage>
</organism>
<dbReference type="InterPro" id="IPR016181">
    <property type="entry name" value="Acyl_CoA_acyltransferase"/>
</dbReference>
<dbReference type="InterPro" id="IPR000182">
    <property type="entry name" value="GNAT_dom"/>
</dbReference>
<dbReference type="SUPFAM" id="SSF55729">
    <property type="entry name" value="Acyl-CoA N-acyltransferases (Nat)"/>
    <property type="match status" value="1"/>
</dbReference>
<accession>A0A482PIY6</accession>
<keyword evidence="2" id="KW-0808">Transferase</keyword>
<gene>
    <name evidence="2" type="ORF">E2R62_01750</name>
</gene>
<evidence type="ECO:0000313" key="2">
    <source>
        <dbReference type="EMBL" id="QBY27690.1"/>
    </source>
</evidence>
<name>A0A482PIY6_CITRO</name>
<dbReference type="OMA" id="YRTWELG"/>
<evidence type="ECO:0000259" key="1">
    <source>
        <dbReference type="PROSITE" id="PS51186"/>
    </source>
</evidence>
<dbReference type="EMBL" id="CP038008">
    <property type="protein sequence ID" value="QBY27690.1"/>
    <property type="molecule type" value="Genomic_DNA"/>
</dbReference>
<proteinExistence type="predicted"/>
<dbReference type="RefSeq" id="WP_012905364.1">
    <property type="nucleotide sequence ID" value="NZ_CAJTBI010000027.1"/>
</dbReference>
<dbReference type="Pfam" id="PF13302">
    <property type="entry name" value="Acetyltransf_3"/>
    <property type="match status" value="1"/>
</dbReference>
<reference evidence="2" key="1">
    <citation type="submission" date="2019-03" db="EMBL/GenBank/DDBJ databases">
        <title>Complete genome sequence of enteropathogenic Citrobacter rodentium strain DBS100.</title>
        <authorList>
            <person name="Popov G."/>
            <person name="Fiebig A."/>
            <person name="Shideler S."/>
            <person name="Coombes B."/>
            <person name="Savchenko A."/>
        </authorList>
    </citation>
    <scope>NUCLEOTIDE SEQUENCE</scope>
    <source>
        <strain evidence="2">DBS100</strain>
    </source>
</reference>
<protein>
    <submittedName>
        <fullName evidence="2">N-acetyltransferase</fullName>
    </submittedName>
</protein>
<sequence>MELKEWSLDYVHDLVRHANNQNIARNLRNIFPYPYTEEDAVRFIEFCQTQDLQKTRNLAIVIDGQAVGGIGITVGSDIYEKSAELGYWLGEDYWGKGVMTKAVKQMVQLSFQNCNIIRLYAIVFSHNLGSCRLLEKNGFELEGVLKKAAYKNGHLYDSKLYALLRE</sequence>
<dbReference type="PANTHER" id="PTHR43328">
    <property type="entry name" value="ACETYLTRANSFERASE-RELATED"/>
    <property type="match status" value="1"/>
</dbReference>
<dbReference type="GO" id="GO:0016747">
    <property type="term" value="F:acyltransferase activity, transferring groups other than amino-acyl groups"/>
    <property type="evidence" value="ECO:0007669"/>
    <property type="project" value="InterPro"/>
</dbReference>
<feature type="domain" description="N-acetyltransferase" evidence="1">
    <location>
        <begin position="13"/>
        <end position="162"/>
    </location>
</feature>
<dbReference type="Gene3D" id="3.40.630.30">
    <property type="match status" value="1"/>
</dbReference>
<dbReference type="AlphaFoldDB" id="A0A482PIY6"/>